<feature type="domain" description="HTH deoR-type" evidence="4">
    <location>
        <begin position="6"/>
        <end position="61"/>
    </location>
</feature>
<dbReference type="Pfam" id="PF08220">
    <property type="entry name" value="HTH_DeoR"/>
    <property type="match status" value="1"/>
</dbReference>
<dbReference type="PRINTS" id="PR00037">
    <property type="entry name" value="HTHLACR"/>
</dbReference>
<evidence type="ECO:0000256" key="1">
    <source>
        <dbReference type="ARBA" id="ARBA00023015"/>
    </source>
</evidence>
<evidence type="ECO:0000313" key="6">
    <source>
        <dbReference type="Proteomes" id="UP000051315"/>
    </source>
</evidence>
<dbReference type="PATRIC" id="fig|1423735.3.peg.35"/>
<dbReference type="PANTHER" id="PTHR30363:SF56">
    <property type="entry name" value="TRANSCRIPTIONAL REGULATOR, DEOR FAMILY"/>
    <property type="match status" value="1"/>
</dbReference>
<name>A0A0R1WE75_9LACO</name>
<sequence>MKNMLTAQRYQIILQTLTQQGICKLNELVHLTDASESTIRRDLDELEAKGLLERIHGGARLLTKLTPDQSQNDREQLNRSDKELIARHVANHDIHDGQVIFLDAGTSVQEIIPFLGRFDQLSIVTNSVTTALKLSEQHLDVFLPAGHLKQTTKALVGSSTVNDLMSYHFDLALIGTNGIAVTGALMTPDIDEANVKAVAIKNATKAIVLSDQTKFKQVAFATFASLADISQLVTAHLTAPLREQFKQENIKELS</sequence>
<evidence type="ECO:0000256" key="3">
    <source>
        <dbReference type="ARBA" id="ARBA00023163"/>
    </source>
</evidence>
<dbReference type="AlphaFoldDB" id="A0A0R1WE75"/>
<dbReference type="EMBL" id="AZFX01000001">
    <property type="protein sequence ID" value="KRM13931.1"/>
    <property type="molecule type" value="Genomic_DNA"/>
</dbReference>
<dbReference type="InterPro" id="IPR050313">
    <property type="entry name" value="Carb_Metab_HTH_regulators"/>
</dbReference>
<dbReference type="SUPFAM" id="SSF46785">
    <property type="entry name" value="Winged helix' DNA-binding domain"/>
    <property type="match status" value="1"/>
</dbReference>
<keyword evidence="6" id="KW-1185">Reference proteome</keyword>
<organism evidence="5 6">
    <name type="scientific">Lapidilactobacillus concavus DSM 17758</name>
    <dbReference type="NCBI Taxonomy" id="1423735"/>
    <lineage>
        <taxon>Bacteria</taxon>
        <taxon>Bacillati</taxon>
        <taxon>Bacillota</taxon>
        <taxon>Bacilli</taxon>
        <taxon>Lactobacillales</taxon>
        <taxon>Lactobacillaceae</taxon>
        <taxon>Lapidilactobacillus</taxon>
    </lineage>
</organism>
<reference evidence="5 6" key="1">
    <citation type="journal article" date="2015" name="Genome Announc.">
        <title>Expanding the biotechnology potential of lactobacilli through comparative genomics of 213 strains and associated genera.</title>
        <authorList>
            <person name="Sun Z."/>
            <person name="Harris H.M."/>
            <person name="McCann A."/>
            <person name="Guo C."/>
            <person name="Argimon S."/>
            <person name="Zhang W."/>
            <person name="Yang X."/>
            <person name="Jeffery I.B."/>
            <person name="Cooney J.C."/>
            <person name="Kagawa T.F."/>
            <person name="Liu W."/>
            <person name="Song Y."/>
            <person name="Salvetti E."/>
            <person name="Wrobel A."/>
            <person name="Rasinkangas P."/>
            <person name="Parkhill J."/>
            <person name="Rea M.C."/>
            <person name="O'Sullivan O."/>
            <person name="Ritari J."/>
            <person name="Douillard F.P."/>
            <person name="Paul Ross R."/>
            <person name="Yang R."/>
            <person name="Briner A.E."/>
            <person name="Felis G.E."/>
            <person name="de Vos W.M."/>
            <person name="Barrangou R."/>
            <person name="Klaenhammer T.R."/>
            <person name="Caufield P.W."/>
            <person name="Cui Y."/>
            <person name="Zhang H."/>
            <person name="O'Toole P.W."/>
        </authorList>
    </citation>
    <scope>NUCLEOTIDE SEQUENCE [LARGE SCALE GENOMIC DNA]</scope>
    <source>
        <strain evidence="5 6">DSM 17758</strain>
    </source>
</reference>
<dbReference type="GO" id="GO:0003677">
    <property type="term" value="F:DNA binding"/>
    <property type="evidence" value="ECO:0007669"/>
    <property type="project" value="UniProtKB-KW"/>
</dbReference>
<dbReference type="STRING" id="1423735.FC15_GL000035"/>
<dbReference type="Pfam" id="PF00455">
    <property type="entry name" value="DeoRC"/>
    <property type="match status" value="1"/>
</dbReference>
<dbReference type="InterPro" id="IPR037171">
    <property type="entry name" value="NagB/RpiA_transferase-like"/>
</dbReference>
<dbReference type="GO" id="GO:0003700">
    <property type="term" value="F:DNA-binding transcription factor activity"/>
    <property type="evidence" value="ECO:0007669"/>
    <property type="project" value="InterPro"/>
</dbReference>
<dbReference type="SMART" id="SM00420">
    <property type="entry name" value="HTH_DEOR"/>
    <property type="match status" value="1"/>
</dbReference>
<proteinExistence type="predicted"/>
<dbReference type="InterPro" id="IPR014036">
    <property type="entry name" value="DeoR-like_C"/>
</dbReference>
<dbReference type="InterPro" id="IPR018356">
    <property type="entry name" value="Tscrpt_reg_HTH_DeoR_CS"/>
</dbReference>
<evidence type="ECO:0000256" key="2">
    <source>
        <dbReference type="ARBA" id="ARBA00023125"/>
    </source>
</evidence>
<dbReference type="PANTHER" id="PTHR30363">
    <property type="entry name" value="HTH-TYPE TRANSCRIPTIONAL REGULATOR SRLR-RELATED"/>
    <property type="match status" value="1"/>
</dbReference>
<keyword evidence="3" id="KW-0804">Transcription</keyword>
<dbReference type="SMART" id="SM01134">
    <property type="entry name" value="DeoRC"/>
    <property type="match status" value="1"/>
</dbReference>
<dbReference type="PROSITE" id="PS51000">
    <property type="entry name" value="HTH_DEOR_2"/>
    <property type="match status" value="1"/>
</dbReference>
<keyword evidence="1" id="KW-0805">Transcription regulation</keyword>
<dbReference type="InterPro" id="IPR036390">
    <property type="entry name" value="WH_DNA-bd_sf"/>
</dbReference>
<accession>A0A0R1WE75</accession>
<comment type="caution">
    <text evidence="5">The sequence shown here is derived from an EMBL/GenBank/DDBJ whole genome shotgun (WGS) entry which is preliminary data.</text>
</comment>
<gene>
    <name evidence="5" type="ORF">FC15_GL000035</name>
</gene>
<keyword evidence="2" id="KW-0238">DNA-binding</keyword>
<protein>
    <submittedName>
        <fullName evidence="5">FruR protein</fullName>
    </submittedName>
</protein>
<dbReference type="Gene3D" id="1.10.10.10">
    <property type="entry name" value="Winged helix-like DNA-binding domain superfamily/Winged helix DNA-binding domain"/>
    <property type="match status" value="1"/>
</dbReference>
<dbReference type="PROSITE" id="PS00894">
    <property type="entry name" value="HTH_DEOR_1"/>
    <property type="match status" value="1"/>
</dbReference>
<evidence type="ECO:0000313" key="5">
    <source>
        <dbReference type="EMBL" id="KRM13931.1"/>
    </source>
</evidence>
<dbReference type="InterPro" id="IPR036388">
    <property type="entry name" value="WH-like_DNA-bd_sf"/>
</dbReference>
<dbReference type="SUPFAM" id="SSF100950">
    <property type="entry name" value="NagB/RpiA/CoA transferase-like"/>
    <property type="match status" value="1"/>
</dbReference>
<dbReference type="Proteomes" id="UP000051315">
    <property type="component" value="Unassembled WGS sequence"/>
</dbReference>
<dbReference type="Gene3D" id="3.40.50.1360">
    <property type="match status" value="1"/>
</dbReference>
<dbReference type="InterPro" id="IPR001034">
    <property type="entry name" value="DeoR_HTH"/>
</dbReference>
<evidence type="ECO:0000259" key="4">
    <source>
        <dbReference type="PROSITE" id="PS51000"/>
    </source>
</evidence>